<dbReference type="GO" id="GO:0042973">
    <property type="term" value="F:glucan endo-1,3-beta-D-glucosidase activity"/>
    <property type="evidence" value="ECO:0007669"/>
    <property type="project" value="UniProtKB-EC"/>
</dbReference>
<gene>
    <name evidence="5" type="ORF">Din_042795</name>
</gene>
<dbReference type="InterPro" id="IPR017853">
    <property type="entry name" value="GH"/>
</dbReference>
<dbReference type="SUPFAM" id="SSF51445">
    <property type="entry name" value="(Trans)glycosidases"/>
    <property type="match status" value="1"/>
</dbReference>
<comment type="similarity">
    <text evidence="1 4">Belongs to the glycosyl hydrolase 17 family.</text>
</comment>
<evidence type="ECO:0000256" key="4">
    <source>
        <dbReference type="RuleBase" id="RU004335"/>
    </source>
</evidence>
<evidence type="ECO:0000256" key="2">
    <source>
        <dbReference type="ARBA" id="ARBA00022801"/>
    </source>
</evidence>
<dbReference type="PANTHER" id="PTHR32227">
    <property type="entry name" value="GLUCAN ENDO-1,3-BETA-GLUCOSIDASE BG1-RELATED-RELATED"/>
    <property type="match status" value="1"/>
</dbReference>
<evidence type="ECO:0000313" key="5">
    <source>
        <dbReference type="EMBL" id="MPA73354.1"/>
    </source>
</evidence>
<dbReference type="Pfam" id="PF00332">
    <property type="entry name" value="Glyco_hydro_17"/>
    <property type="match status" value="1"/>
</dbReference>
<reference evidence="5" key="1">
    <citation type="submission" date="2019-08" db="EMBL/GenBank/DDBJ databases">
        <title>Reference gene set and small RNA set construction with multiple tissues from Davidia involucrata Baill.</title>
        <authorList>
            <person name="Yang H."/>
            <person name="Zhou C."/>
            <person name="Li G."/>
            <person name="Wang J."/>
            <person name="Gao P."/>
            <person name="Wang M."/>
            <person name="Wang R."/>
            <person name="Zhao Y."/>
        </authorList>
    </citation>
    <scope>NUCLEOTIDE SEQUENCE</scope>
    <source>
        <tissue evidence="5">Mixed with DoveR01_LX</tissue>
    </source>
</reference>
<dbReference type="GO" id="GO:0005975">
    <property type="term" value="P:carbohydrate metabolic process"/>
    <property type="evidence" value="ECO:0007669"/>
    <property type="project" value="InterPro"/>
</dbReference>
<name>A0A5B7BY37_DAVIN</name>
<evidence type="ECO:0000256" key="1">
    <source>
        <dbReference type="ARBA" id="ARBA00008773"/>
    </source>
</evidence>
<keyword evidence="3 5" id="KW-0326">Glycosidase</keyword>
<proteinExistence type="inferred from homology"/>
<accession>A0A5B7BY37</accession>
<dbReference type="InterPro" id="IPR000490">
    <property type="entry name" value="Glyco_hydro_17"/>
</dbReference>
<sequence>MRIYEPKQEVLEALKDSVIDVIVEVPKSDLEGVASSTVGASDWYNNNLAGYVSKVKIKYIVVGRGVNPKKDHSAANYVLPAINNLASVMSSVKQPIKVSTEIDEDLLSTFKGPSSASFSDEVIIKYIEPIVKFLDDKKTPLFAAVRTFFHIDKENDLDFALFRPKYPRTDPNNDNKYHSLFDWLLDAFYSALDHINFPNMEIVVGRSGWPSAGYNPHIANEINAGIYYSKLLDRVNTGGGTPLKPDLATETYLFAMYDENRKDPDEIDTNFGIFKIRKYPGVPHPKEGSGPCLQLHPKYVPSPSSYAV</sequence>
<dbReference type="AlphaFoldDB" id="A0A5B7BY37"/>
<evidence type="ECO:0000256" key="3">
    <source>
        <dbReference type="ARBA" id="ARBA00023295"/>
    </source>
</evidence>
<dbReference type="InterPro" id="IPR044965">
    <property type="entry name" value="Glyco_hydro_17_plant"/>
</dbReference>
<keyword evidence="2 5" id="KW-0378">Hydrolase</keyword>
<dbReference type="EC" id="3.2.1.39" evidence="5"/>
<dbReference type="EMBL" id="GHES01042795">
    <property type="protein sequence ID" value="MPA73354.1"/>
    <property type="molecule type" value="Transcribed_RNA"/>
</dbReference>
<organism evidence="5">
    <name type="scientific">Davidia involucrata</name>
    <name type="common">Dove tree</name>
    <dbReference type="NCBI Taxonomy" id="16924"/>
    <lineage>
        <taxon>Eukaryota</taxon>
        <taxon>Viridiplantae</taxon>
        <taxon>Streptophyta</taxon>
        <taxon>Embryophyta</taxon>
        <taxon>Tracheophyta</taxon>
        <taxon>Spermatophyta</taxon>
        <taxon>Magnoliopsida</taxon>
        <taxon>eudicotyledons</taxon>
        <taxon>Gunneridae</taxon>
        <taxon>Pentapetalae</taxon>
        <taxon>asterids</taxon>
        <taxon>Cornales</taxon>
        <taxon>Nyssaceae</taxon>
        <taxon>Davidia</taxon>
    </lineage>
</organism>
<dbReference type="Gene3D" id="3.20.20.80">
    <property type="entry name" value="Glycosidases"/>
    <property type="match status" value="1"/>
</dbReference>
<protein>
    <submittedName>
        <fullName evidence="5">Putative glucan endo-1,3-beta-glucosidase-like</fullName>
        <ecNumber evidence="5">3.2.1.39</ecNumber>
    </submittedName>
</protein>